<dbReference type="Proteomes" id="UP000013270">
    <property type="component" value="Unassembled WGS sequence"/>
</dbReference>
<accession>N8YTI1</accession>
<dbReference type="AlphaFoldDB" id="N8YTI1"/>
<dbReference type="RefSeq" id="WP_004829823.1">
    <property type="nucleotide sequence ID" value="NZ_KB849467.1"/>
</dbReference>
<comment type="caution">
    <text evidence="1">The sequence shown here is derived from an EMBL/GenBank/DDBJ whole genome shotgun (WGS) entry which is preliminary data.</text>
</comment>
<evidence type="ECO:0000313" key="1">
    <source>
        <dbReference type="EMBL" id="ENV22545.1"/>
    </source>
</evidence>
<protein>
    <submittedName>
        <fullName evidence="1">Uncharacterized protein</fullName>
    </submittedName>
</protein>
<evidence type="ECO:0000313" key="2">
    <source>
        <dbReference type="Proteomes" id="UP000013270"/>
    </source>
</evidence>
<gene>
    <name evidence="1" type="ORF">F963_01539</name>
</gene>
<proteinExistence type="predicted"/>
<sequence>MREITIQEMTLVSGATDDGKGGSTSRDFKTALITLAVEKSYEIIESQIDYYTTMYESA</sequence>
<reference evidence="1 2" key="1">
    <citation type="submission" date="2013-02" db="EMBL/GenBank/DDBJ databases">
        <title>The Genome Sequence of Acinetobacter bereziniae NIPH 3.</title>
        <authorList>
            <consortium name="The Broad Institute Genome Sequencing Platform"/>
            <consortium name="The Broad Institute Genome Sequencing Center for Infectious Disease"/>
            <person name="Cerqueira G."/>
            <person name="Feldgarden M."/>
            <person name="Courvalin P."/>
            <person name="Perichon B."/>
            <person name="Grillot-Courvalin C."/>
            <person name="Clermont D."/>
            <person name="Rocha E."/>
            <person name="Yoon E.-J."/>
            <person name="Nemec A."/>
            <person name="Walker B."/>
            <person name="Young S.K."/>
            <person name="Zeng Q."/>
            <person name="Gargeya S."/>
            <person name="Fitzgerald M."/>
            <person name="Haas B."/>
            <person name="Abouelleil A."/>
            <person name="Alvarado L."/>
            <person name="Arachchi H.M."/>
            <person name="Berlin A.M."/>
            <person name="Chapman S.B."/>
            <person name="Dewar J."/>
            <person name="Goldberg J."/>
            <person name="Griggs A."/>
            <person name="Gujja S."/>
            <person name="Hansen M."/>
            <person name="Howarth C."/>
            <person name="Imamovic A."/>
            <person name="Larimer J."/>
            <person name="McCowan C."/>
            <person name="Murphy C."/>
            <person name="Neiman D."/>
            <person name="Pearson M."/>
            <person name="Priest M."/>
            <person name="Roberts A."/>
            <person name="Saif S."/>
            <person name="Shea T."/>
            <person name="Sisk P."/>
            <person name="Sykes S."/>
            <person name="Wortman J."/>
            <person name="Nusbaum C."/>
            <person name="Birren B."/>
        </authorList>
    </citation>
    <scope>NUCLEOTIDE SEQUENCE [LARGE SCALE GENOMIC DNA]</scope>
    <source>
        <strain evidence="1 2">NIPH 3</strain>
    </source>
</reference>
<dbReference type="PATRIC" id="fig|1217651.3.peg.1518"/>
<organism evidence="1 2">
    <name type="scientific">Acinetobacter bereziniae NIPH 3</name>
    <dbReference type="NCBI Taxonomy" id="1217651"/>
    <lineage>
        <taxon>Bacteria</taxon>
        <taxon>Pseudomonadati</taxon>
        <taxon>Pseudomonadota</taxon>
        <taxon>Gammaproteobacteria</taxon>
        <taxon>Moraxellales</taxon>
        <taxon>Moraxellaceae</taxon>
        <taxon>Acinetobacter</taxon>
    </lineage>
</organism>
<dbReference type="HOGENOM" id="CLU_2968744_0_0_6"/>
<dbReference type="EMBL" id="APPK01000026">
    <property type="protein sequence ID" value="ENV22545.1"/>
    <property type="molecule type" value="Genomic_DNA"/>
</dbReference>
<name>N8YTI1_ACIBZ</name>